<reference evidence="3 4" key="1">
    <citation type="submission" date="2019-06" db="EMBL/GenBank/DDBJ databases">
        <title>The genome of Shewanella sp. SM1901.</title>
        <authorList>
            <person name="Cha Q."/>
        </authorList>
    </citation>
    <scope>NUCLEOTIDE SEQUENCE [LARGE SCALE GENOMIC DNA]</scope>
    <source>
        <strain evidence="3 4">SM1901</strain>
    </source>
</reference>
<dbReference type="KEGG" id="spol:FH971_09955"/>
<keyword evidence="1" id="KW-0812">Transmembrane</keyword>
<dbReference type="EMBL" id="CP041036">
    <property type="protein sequence ID" value="QDE31272.1"/>
    <property type="molecule type" value="Genomic_DNA"/>
</dbReference>
<accession>A0A4Y5YET8</accession>
<sequence>MKSVVIFGAGIAGLSAAHELAELGYLVSVYETADEPGGFFRSSRLSHDNIPTEYSWHGMGPWYHNVFDLMKKIPFNEEGSVYDSALSRPIDFGIFPDAGQAQFYDKGFKSINKMFGMSNWEFTRACYLMLKTWTSNHRSHVAYAKVNAAQAWKPMLSVQSYNAWRSCFGPWIGSDWSNVSLHTAGNFFRKQFTTKPAHQHKSDQDGPAWQQGAGDGWLLLKGPSSEYWFNPWVKYLAHKGVKFYWQKPLTKLVFDGSKIVSAFVGDEEIQGDIYIVAINPYLMVDILSKTPALERQEELKLFTPLVQDGPHTQVSFRLAFSDEIKLPRKRTAAVISDSEFNLTVFAEEQVWDKDVDLGQNIKSLWTGTSCIGGFPGRIFHKPVNLCTKEEFIEEVKAQILSCGALNQLIKQANDGKELKDFTIEKVEVWHEWHFSCDGITPLQPKWVNTTNTQAFMPSQKTPVFNLFLAGAHTKTQAQVWSIEGAVESGRRAAKAIDKRVNVLDQYRPRWIKLLSKIDDILYLIKAPQLLDSVVLCIVLLLILWFLI</sequence>
<name>A0A4Y5YET8_9GAMM</name>
<keyword evidence="4" id="KW-1185">Reference proteome</keyword>
<dbReference type="GO" id="GO:0016491">
    <property type="term" value="F:oxidoreductase activity"/>
    <property type="evidence" value="ECO:0007669"/>
    <property type="project" value="InterPro"/>
</dbReference>
<organism evidence="3 4">
    <name type="scientific">Shewanella polaris</name>
    <dbReference type="NCBI Taxonomy" id="2588449"/>
    <lineage>
        <taxon>Bacteria</taxon>
        <taxon>Pseudomonadati</taxon>
        <taxon>Pseudomonadota</taxon>
        <taxon>Gammaproteobacteria</taxon>
        <taxon>Alteromonadales</taxon>
        <taxon>Shewanellaceae</taxon>
        <taxon>Shewanella</taxon>
    </lineage>
</organism>
<dbReference type="Gene3D" id="3.50.50.60">
    <property type="entry name" value="FAD/NAD(P)-binding domain"/>
    <property type="match status" value="2"/>
</dbReference>
<evidence type="ECO:0000313" key="3">
    <source>
        <dbReference type="EMBL" id="QDE31272.1"/>
    </source>
</evidence>
<evidence type="ECO:0000259" key="2">
    <source>
        <dbReference type="Pfam" id="PF01593"/>
    </source>
</evidence>
<feature type="domain" description="Amine oxidase" evidence="2">
    <location>
        <begin position="11"/>
        <end position="496"/>
    </location>
</feature>
<dbReference type="PANTHER" id="PTHR42923">
    <property type="entry name" value="PROTOPORPHYRINOGEN OXIDASE"/>
    <property type="match status" value="1"/>
</dbReference>
<protein>
    <submittedName>
        <fullName evidence="3">FAD-dependent oxidoreductase</fullName>
    </submittedName>
</protein>
<dbReference type="InterPro" id="IPR050464">
    <property type="entry name" value="Zeta_carotene_desat/Oxidored"/>
</dbReference>
<dbReference type="InterPro" id="IPR036188">
    <property type="entry name" value="FAD/NAD-bd_sf"/>
</dbReference>
<dbReference type="Proteomes" id="UP000319809">
    <property type="component" value="Chromosome"/>
</dbReference>
<dbReference type="SUPFAM" id="SSF51905">
    <property type="entry name" value="FAD/NAD(P)-binding domain"/>
    <property type="match status" value="1"/>
</dbReference>
<dbReference type="PANTHER" id="PTHR42923:SF46">
    <property type="entry name" value="AMINE OXIDASE"/>
    <property type="match status" value="1"/>
</dbReference>
<keyword evidence="1" id="KW-1133">Transmembrane helix</keyword>
<evidence type="ECO:0000256" key="1">
    <source>
        <dbReference type="SAM" id="Phobius"/>
    </source>
</evidence>
<dbReference type="RefSeq" id="WP_140234194.1">
    <property type="nucleotide sequence ID" value="NZ_CP041036.1"/>
</dbReference>
<dbReference type="Pfam" id="PF01593">
    <property type="entry name" value="Amino_oxidase"/>
    <property type="match status" value="1"/>
</dbReference>
<feature type="transmembrane region" description="Helical" evidence="1">
    <location>
        <begin position="529"/>
        <end position="546"/>
    </location>
</feature>
<gene>
    <name evidence="3" type="ORF">FH971_09955</name>
</gene>
<dbReference type="InterPro" id="IPR002937">
    <property type="entry name" value="Amino_oxidase"/>
</dbReference>
<proteinExistence type="predicted"/>
<keyword evidence="1" id="KW-0472">Membrane</keyword>
<evidence type="ECO:0000313" key="4">
    <source>
        <dbReference type="Proteomes" id="UP000319809"/>
    </source>
</evidence>
<dbReference type="AlphaFoldDB" id="A0A4Y5YET8"/>